<proteinExistence type="predicted"/>
<organism evidence="1 2">
    <name type="scientific">Cronobacter condimenti 1330</name>
    <dbReference type="NCBI Taxonomy" id="1073999"/>
    <lineage>
        <taxon>Bacteria</taxon>
        <taxon>Pseudomonadati</taxon>
        <taxon>Pseudomonadota</taxon>
        <taxon>Gammaproteobacteria</taxon>
        <taxon>Enterobacterales</taxon>
        <taxon>Enterobacteriaceae</taxon>
        <taxon>Cronobacter</taxon>
    </lineage>
</organism>
<protein>
    <submittedName>
        <fullName evidence="1">Uncharacterized protein</fullName>
    </submittedName>
</protein>
<accession>K8A1B8</accession>
<dbReference type="AlphaFoldDB" id="K8A1B8"/>
<evidence type="ECO:0000313" key="1">
    <source>
        <dbReference type="EMBL" id="CCJ72775.1"/>
    </source>
</evidence>
<dbReference type="EMBL" id="CAKW01000080">
    <property type="protein sequence ID" value="CCJ72775.1"/>
    <property type="molecule type" value="Genomic_DNA"/>
</dbReference>
<gene>
    <name evidence="1" type="ORF">BN137_2144</name>
</gene>
<sequence>MLQTNKAGHLSFPTEAGVNTNETDHCTQVQFYLIMLTAEKNGK</sequence>
<dbReference type="Proteomes" id="UP000009340">
    <property type="component" value="Unassembled WGS sequence"/>
</dbReference>
<reference evidence="1" key="1">
    <citation type="submission" date="2012-07" db="EMBL/GenBank/DDBJ databases">
        <authorList>
            <person name="Cummings C."/>
        </authorList>
    </citation>
    <scope>NUCLEOTIDE SEQUENCE</scope>
    <source>
        <strain evidence="1">1330</strain>
    </source>
</reference>
<evidence type="ECO:0000313" key="2">
    <source>
        <dbReference type="Proteomes" id="UP000009340"/>
    </source>
</evidence>
<comment type="caution">
    <text evidence="1">The sequence shown here is derived from an EMBL/GenBank/DDBJ whole genome shotgun (WGS) entry which is preliminary data.</text>
</comment>
<name>K8A1B8_9ENTR</name>